<feature type="binding site" evidence="9">
    <location>
        <position position="256"/>
    </location>
    <ligand>
        <name>Ca(2+)</name>
        <dbReference type="ChEBI" id="CHEBI:29108"/>
        <label>2</label>
    </ligand>
</feature>
<dbReference type="Gene3D" id="1.10.420.10">
    <property type="entry name" value="Peroxidase, domain 2"/>
    <property type="match status" value="1"/>
</dbReference>
<dbReference type="PANTHER" id="PTHR31356:SF66">
    <property type="entry name" value="CATALASE-PEROXIDASE"/>
    <property type="match status" value="1"/>
</dbReference>
<feature type="active site" description="Proton acceptor" evidence="8">
    <location>
        <position position="106"/>
    </location>
</feature>
<evidence type="ECO:0000256" key="7">
    <source>
        <dbReference type="ARBA" id="ARBA00023180"/>
    </source>
</evidence>
<dbReference type="EC" id="1.11.1.-" evidence="12"/>
<dbReference type="FunFam" id="1.10.520.10:FF:000021">
    <property type="entry name" value="Peroxidase"/>
    <property type="match status" value="1"/>
</dbReference>
<keyword evidence="6 9" id="KW-0408">Iron</keyword>
<dbReference type="eggNOG" id="ENOG502SM0W">
    <property type="taxonomic scope" value="Eukaryota"/>
</dbReference>
<dbReference type="InterPro" id="IPR002016">
    <property type="entry name" value="Haem_peroxidase"/>
</dbReference>
<keyword evidence="5 12" id="KW-0560">Oxidoreductase</keyword>
<evidence type="ECO:0000256" key="4">
    <source>
        <dbReference type="ARBA" id="ARBA00022723"/>
    </source>
</evidence>
<feature type="domain" description="Plant heme peroxidase family profile" evidence="14">
    <location>
        <begin position="120"/>
        <end position="232"/>
    </location>
</feature>
<keyword evidence="16" id="KW-1185">Reference proteome</keyword>
<evidence type="ECO:0000313" key="16">
    <source>
        <dbReference type="Proteomes" id="UP000014074"/>
    </source>
</evidence>
<feature type="binding site" evidence="9">
    <location>
        <position position="107"/>
    </location>
    <ligand>
        <name>Ca(2+)</name>
        <dbReference type="ChEBI" id="CHEBI:29108"/>
        <label>1</label>
    </ligand>
</feature>
<dbReference type="GO" id="GO:0000302">
    <property type="term" value="P:response to reactive oxygen species"/>
    <property type="evidence" value="ECO:0007669"/>
    <property type="project" value="TreeGrafter"/>
</dbReference>
<organism evidence="15 16">
    <name type="scientific">Phaeoacremonium minimum (strain UCR-PA7)</name>
    <name type="common">Esca disease fungus</name>
    <name type="synonym">Togninia minima</name>
    <dbReference type="NCBI Taxonomy" id="1286976"/>
    <lineage>
        <taxon>Eukaryota</taxon>
        <taxon>Fungi</taxon>
        <taxon>Dikarya</taxon>
        <taxon>Ascomycota</taxon>
        <taxon>Pezizomycotina</taxon>
        <taxon>Sordariomycetes</taxon>
        <taxon>Sordariomycetidae</taxon>
        <taxon>Togniniales</taxon>
        <taxon>Togniniaceae</taxon>
        <taxon>Phaeoacremonium</taxon>
    </lineage>
</organism>
<evidence type="ECO:0000256" key="3">
    <source>
        <dbReference type="ARBA" id="ARBA00022617"/>
    </source>
</evidence>
<feature type="region of interest" description="Disordered" evidence="13">
    <location>
        <begin position="1"/>
        <end position="31"/>
    </location>
</feature>
<comment type="cofactor">
    <cofactor evidence="9">
        <name>heme b</name>
        <dbReference type="ChEBI" id="CHEBI:60344"/>
    </cofactor>
    <text evidence="9">Binds 1 heme b (iron(II)-protoporphyrin IX) group per subunit.</text>
</comment>
<dbReference type="GO" id="GO:0004601">
    <property type="term" value="F:peroxidase activity"/>
    <property type="evidence" value="ECO:0007669"/>
    <property type="project" value="UniProtKB-KW"/>
</dbReference>
<dbReference type="GO" id="GO:0042744">
    <property type="term" value="P:hydrogen peroxide catabolic process"/>
    <property type="evidence" value="ECO:0007669"/>
    <property type="project" value="TreeGrafter"/>
</dbReference>
<name>R8B9N4_PHAM7</name>
<dbReference type="GeneID" id="19329412"/>
<evidence type="ECO:0000256" key="12">
    <source>
        <dbReference type="RuleBase" id="RU363051"/>
    </source>
</evidence>
<dbReference type="Gene3D" id="1.10.520.10">
    <property type="match status" value="1"/>
</dbReference>
<dbReference type="HOGENOM" id="CLU_041038_1_0_1"/>
<dbReference type="EMBL" id="KB933365">
    <property type="protein sequence ID" value="EON95992.1"/>
    <property type="molecule type" value="Genomic_DNA"/>
</dbReference>
<evidence type="ECO:0000256" key="10">
    <source>
        <dbReference type="PIRSR" id="PIRSR601621-3"/>
    </source>
</evidence>
<dbReference type="GO" id="GO:0020037">
    <property type="term" value="F:heme binding"/>
    <property type="evidence" value="ECO:0007669"/>
    <property type="project" value="UniProtKB-UniRule"/>
</dbReference>
<dbReference type="PROSITE" id="PS50873">
    <property type="entry name" value="PEROXIDASE_4"/>
    <property type="match status" value="1"/>
</dbReference>
<feature type="binding site" evidence="9">
    <location>
        <position position="251"/>
    </location>
    <ligand>
        <name>Ca(2+)</name>
        <dbReference type="ChEBI" id="CHEBI:29108"/>
        <label>2</label>
    </ligand>
</feature>
<feature type="binding site" evidence="9">
    <location>
        <position position="122"/>
    </location>
    <ligand>
        <name>Ca(2+)</name>
        <dbReference type="ChEBI" id="CHEBI:29108"/>
        <label>1</label>
    </ligand>
</feature>
<dbReference type="RefSeq" id="XP_007919253.1">
    <property type="nucleotide sequence ID" value="XM_007921062.1"/>
</dbReference>
<dbReference type="InterPro" id="IPR001621">
    <property type="entry name" value="Ligninase"/>
</dbReference>
<evidence type="ECO:0000256" key="11">
    <source>
        <dbReference type="PIRSR" id="PIRSR601621-4"/>
    </source>
</evidence>
<dbReference type="KEGG" id="tmn:UCRPA7_8550"/>
<keyword evidence="11" id="KW-1015">Disulfide bond</keyword>
<keyword evidence="4 9" id="KW-0479">Metal-binding</keyword>
<evidence type="ECO:0000256" key="6">
    <source>
        <dbReference type="ARBA" id="ARBA00023004"/>
    </source>
</evidence>
<evidence type="ECO:0000256" key="13">
    <source>
        <dbReference type="SAM" id="MobiDB-lite"/>
    </source>
</evidence>
<feature type="site" description="Transition state stabilizer" evidence="10">
    <location>
        <position position="102"/>
    </location>
</feature>
<feature type="binding site" evidence="9">
    <location>
        <position position="249"/>
    </location>
    <ligand>
        <name>Ca(2+)</name>
        <dbReference type="ChEBI" id="CHEBI:29108"/>
        <label>2</label>
    </ligand>
</feature>
<feature type="compositionally biased region" description="Basic and acidic residues" evidence="13">
    <location>
        <begin position="1"/>
        <end position="14"/>
    </location>
</feature>
<dbReference type="PRINTS" id="PR00458">
    <property type="entry name" value="PEROXIDASE"/>
</dbReference>
<dbReference type="OrthoDB" id="2113341at2759"/>
<keyword evidence="7" id="KW-0325">Glycoprotein</keyword>
<evidence type="ECO:0000259" key="14">
    <source>
        <dbReference type="PROSITE" id="PS50873"/>
    </source>
</evidence>
<dbReference type="InterPro" id="IPR010255">
    <property type="entry name" value="Haem_peroxidase_sf"/>
</dbReference>
<dbReference type="Proteomes" id="UP000014074">
    <property type="component" value="Unassembled WGS sequence"/>
</dbReference>
<gene>
    <name evidence="15" type="ORF">UCRPA7_8550</name>
</gene>
<evidence type="ECO:0000256" key="2">
    <source>
        <dbReference type="ARBA" id="ARBA00022559"/>
    </source>
</evidence>
<sequence>MGKALSELRLRQGDGGDSTEVTGDLATLPDDQLTPVGKQVKSMMVGDGEPESSEKWTSYPKKDTPQCAADTCCIWQYVANDMQKVFRGKSGRCTALARGAVRLGFHDAAGWSKATAPGGGADGSIILAPAEMQRKENKGLEEIVAQMQTWYSQYHPYGVSMADLIQMGATVATVVCPLGPRIRSYVGRPDSTAACPDGLLPPVTGSADFLIEMFENKTIRPHGLTALIGAHTTSQQRFVDPARAGDPQDSTPGVWDVLFYKQTLGNPPKRVLKFQSDVVLSQDPRISEEFQEFAGQGGQKHWNEDYAREYIRMSLLGVYNINNLTECTKVLPASTATYSAPDQALLDIWLKSTKNIKEIAKALRNGDLLTALASLLVGLL</sequence>
<dbReference type="SUPFAM" id="SSF48113">
    <property type="entry name" value="Heme-dependent peroxidases"/>
    <property type="match status" value="1"/>
</dbReference>
<proteinExistence type="inferred from homology"/>
<comment type="cofactor">
    <cofactor evidence="9 12">
        <name>Ca(2+)</name>
        <dbReference type="ChEBI" id="CHEBI:29108"/>
    </cofactor>
    <text evidence="9 12">Binds 2 calcium ions per subunit.</text>
</comment>
<reference evidence="16" key="1">
    <citation type="journal article" date="2013" name="Genome Announc.">
        <title>Draft genome sequence of the ascomycete Phaeoacremonium aleophilum strain UCR-PA7, a causal agent of the esca disease complex in grapevines.</title>
        <authorList>
            <person name="Blanco-Ulate B."/>
            <person name="Rolshausen P."/>
            <person name="Cantu D."/>
        </authorList>
    </citation>
    <scope>NUCLEOTIDE SEQUENCE [LARGE SCALE GENOMIC DNA]</scope>
    <source>
        <strain evidence="16">UCR-PA7</strain>
    </source>
</reference>
<evidence type="ECO:0000256" key="5">
    <source>
        <dbReference type="ARBA" id="ARBA00023002"/>
    </source>
</evidence>
<feature type="binding site" evidence="9">
    <location>
        <position position="120"/>
    </location>
    <ligand>
        <name>Ca(2+)</name>
        <dbReference type="ChEBI" id="CHEBI:29108"/>
        <label>1</label>
    </ligand>
</feature>
<dbReference type="InterPro" id="IPR044831">
    <property type="entry name" value="Ccp1-like"/>
</dbReference>
<comment type="similarity">
    <text evidence="1 12">Belongs to the peroxidase family. Ligninase subfamily.</text>
</comment>
<evidence type="ECO:0000256" key="1">
    <source>
        <dbReference type="ARBA" id="ARBA00006089"/>
    </source>
</evidence>
<evidence type="ECO:0000256" key="9">
    <source>
        <dbReference type="PIRSR" id="PIRSR601621-2"/>
    </source>
</evidence>
<keyword evidence="3 9" id="KW-0349">Heme</keyword>
<dbReference type="PANTHER" id="PTHR31356">
    <property type="entry name" value="THYLAKOID LUMENAL 29 KDA PROTEIN, CHLOROPLASTIC-RELATED"/>
    <property type="match status" value="1"/>
</dbReference>
<dbReference type="GO" id="GO:0034599">
    <property type="term" value="P:cellular response to oxidative stress"/>
    <property type="evidence" value="ECO:0007669"/>
    <property type="project" value="InterPro"/>
</dbReference>
<accession>R8B9N4</accession>
<dbReference type="GO" id="GO:0046872">
    <property type="term" value="F:metal ion binding"/>
    <property type="evidence" value="ECO:0007669"/>
    <property type="project" value="UniProtKB-UniRule"/>
</dbReference>
<evidence type="ECO:0000256" key="8">
    <source>
        <dbReference type="PIRSR" id="PIRSR601621-1"/>
    </source>
</evidence>
<dbReference type="PROSITE" id="PS00436">
    <property type="entry name" value="PEROXIDASE_2"/>
    <property type="match status" value="1"/>
</dbReference>
<dbReference type="InterPro" id="IPR019794">
    <property type="entry name" value="Peroxidases_AS"/>
</dbReference>
<feature type="binding site" description="axial binding residue" evidence="9">
    <location>
        <position position="231"/>
    </location>
    <ligand>
        <name>heme b</name>
        <dbReference type="ChEBI" id="CHEBI:60344"/>
    </ligand>
    <ligandPart>
        <name>Fe</name>
        <dbReference type="ChEBI" id="CHEBI:18248"/>
    </ligandPart>
</feature>
<feature type="binding site" evidence="9">
    <location>
        <position position="124"/>
    </location>
    <ligand>
        <name>Ca(2+)</name>
        <dbReference type="ChEBI" id="CHEBI:29108"/>
        <label>1</label>
    </ligand>
</feature>
<dbReference type="Pfam" id="PF00141">
    <property type="entry name" value="peroxidase"/>
    <property type="match status" value="1"/>
</dbReference>
<feature type="binding site" evidence="9">
    <location>
        <position position="232"/>
    </location>
    <ligand>
        <name>Ca(2+)</name>
        <dbReference type="ChEBI" id="CHEBI:29108"/>
        <label>2</label>
    </ligand>
</feature>
<protein>
    <recommendedName>
        <fullName evidence="12">Peroxidase</fullName>
        <ecNumber evidence="12">1.11.1.-</ecNumber>
    </recommendedName>
</protein>
<feature type="disulfide bond" evidence="11">
    <location>
        <begin position="72"/>
        <end position="327"/>
    </location>
</feature>
<evidence type="ECO:0000313" key="15">
    <source>
        <dbReference type="EMBL" id="EON95992.1"/>
    </source>
</evidence>
<dbReference type="PRINTS" id="PR00462">
    <property type="entry name" value="LIGNINASE"/>
</dbReference>
<keyword evidence="2 12" id="KW-0575">Peroxidase</keyword>
<feature type="disulfide bond" evidence="11">
    <location>
        <begin position="93"/>
        <end position="176"/>
    </location>
</feature>
<dbReference type="AlphaFoldDB" id="R8B9N4"/>
<keyword evidence="9 12" id="KW-0106">Calcium</keyword>